<dbReference type="EMBL" id="UINC01167027">
    <property type="protein sequence ID" value="SVD69296.1"/>
    <property type="molecule type" value="Genomic_DNA"/>
</dbReference>
<feature type="non-terminal residue" evidence="2">
    <location>
        <position position="257"/>
    </location>
</feature>
<protein>
    <recommendedName>
        <fullName evidence="1">PPM-type phosphatase domain-containing protein</fullName>
    </recommendedName>
</protein>
<dbReference type="SMART" id="SM00331">
    <property type="entry name" value="PP2C_SIG"/>
    <property type="match status" value="1"/>
</dbReference>
<dbReference type="SUPFAM" id="SSF81606">
    <property type="entry name" value="PP2C-like"/>
    <property type="match status" value="1"/>
</dbReference>
<dbReference type="CDD" id="cd00143">
    <property type="entry name" value="PP2Cc"/>
    <property type="match status" value="1"/>
</dbReference>
<sequence>MIETLVLTPPFFLFDEEFDVPRRFRHDTQEGFCFTRSKPDGYRNNQDAMAVVSGIDDALVLAVADGLGGLPNGAKVARRVVESLASLTFASLPECIQSVNDAMASDGFVGGCTLAAVEIVRGQVVVHHVGDAGALVVSDSGAVRLKTVPHSPVGHAEAHEGLGEAAALSHPQRHVVSNMIGDDRMWIETSAPVTLQPGDTVVVASDGLWDNFFRKEIVDMVVNDDLLVVSQAIVNQATARMTAMPASVPAKKDDLSF</sequence>
<dbReference type="PANTHER" id="PTHR47992">
    <property type="entry name" value="PROTEIN PHOSPHATASE"/>
    <property type="match status" value="1"/>
</dbReference>
<dbReference type="GO" id="GO:0004722">
    <property type="term" value="F:protein serine/threonine phosphatase activity"/>
    <property type="evidence" value="ECO:0007669"/>
    <property type="project" value="InterPro"/>
</dbReference>
<name>A0A382XDQ3_9ZZZZ</name>
<dbReference type="AlphaFoldDB" id="A0A382XDQ3"/>
<dbReference type="InterPro" id="IPR001932">
    <property type="entry name" value="PPM-type_phosphatase-like_dom"/>
</dbReference>
<evidence type="ECO:0000259" key="1">
    <source>
        <dbReference type="PROSITE" id="PS51746"/>
    </source>
</evidence>
<organism evidence="2">
    <name type="scientific">marine metagenome</name>
    <dbReference type="NCBI Taxonomy" id="408172"/>
    <lineage>
        <taxon>unclassified sequences</taxon>
        <taxon>metagenomes</taxon>
        <taxon>ecological metagenomes</taxon>
    </lineage>
</organism>
<gene>
    <name evidence="2" type="ORF">METZ01_LOCUS422150</name>
</gene>
<feature type="domain" description="PPM-type phosphatase" evidence="1">
    <location>
        <begin position="31"/>
        <end position="257"/>
    </location>
</feature>
<dbReference type="SMART" id="SM00332">
    <property type="entry name" value="PP2Cc"/>
    <property type="match status" value="1"/>
</dbReference>
<proteinExistence type="predicted"/>
<reference evidence="2" key="1">
    <citation type="submission" date="2018-05" db="EMBL/GenBank/DDBJ databases">
        <authorList>
            <person name="Lanie J.A."/>
            <person name="Ng W.-L."/>
            <person name="Kazmierczak K.M."/>
            <person name="Andrzejewski T.M."/>
            <person name="Davidsen T.M."/>
            <person name="Wayne K.J."/>
            <person name="Tettelin H."/>
            <person name="Glass J.I."/>
            <person name="Rusch D."/>
            <person name="Podicherti R."/>
            <person name="Tsui H.-C.T."/>
            <person name="Winkler M.E."/>
        </authorList>
    </citation>
    <scope>NUCLEOTIDE SEQUENCE</scope>
</reference>
<dbReference type="PROSITE" id="PS51746">
    <property type="entry name" value="PPM_2"/>
    <property type="match status" value="1"/>
</dbReference>
<dbReference type="Gene3D" id="3.60.40.10">
    <property type="entry name" value="PPM-type phosphatase domain"/>
    <property type="match status" value="1"/>
</dbReference>
<accession>A0A382XDQ3</accession>
<dbReference type="Pfam" id="PF13672">
    <property type="entry name" value="PP2C_2"/>
    <property type="match status" value="1"/>
</dbReference>
<dbReference type="InterPro" id="IPR036457">
    <property type="entry name" value="PPM-type-like_dom_sf"/>
</dbReference>
<dbReference type="InterPro" id="IPR015655">
    <property type="entry name" value="PP2C"/>
</dbReference>
<evidence type="ECO:0000313" key="2">
    <source>
        <dbReference type="EMBL" id="SVD69296.1"/>
    </source>
</evidence>